<feature type="site" description="Important for beta-aspartyl-AMP intermediate formation" evidence="11">
    <location>
        <position position="355"/>
    </location>
</feature>
<dbReference type="Gene3D" id="3.60.20.10">
    <property type="entry name" value="Glutamine Phosphoribosylpyrophosphate, subunit 1, domain 1"/>
    <property type="match status" value="1"/>
</dbReference>
<feature type="binding site" evidence="10">
    <location>
        <position position="97"/>
    </location>
    <ligand>
        <name>L-glutamine</name>
        <dbReference type="ChEBI" id="CHEBI:58359"/>
    </ligand>
</feature>
<proteinExistence type="inferred from homology"/>
<dbReference type="EMBL" id="PKGU01000001">
    <property type="protein sequence ID" value="PKZ15927.1"/>
    <property type="molecule type" value="Genomic_DNA"/>
</dbReference>
<dbReference type="CDD" id="cd00712">
    <property type="entry name" value="AsnB"/>
    <property type="match status" value="1"/>
</dbReference>
<dbReference type="PANTHER" id="PTHR43284">
    <property type="entry name" value="ASPARAGINE SYNTHETASE (GLUTAMINE-HYDROLYZING)"/>
    <property type="match status" value="1"/>
</dbReference>
<dbReference type="Pfam" id="PF13537">
    <property type="entry name" value="GATase_7"/>
    <property type="match status" value="1"/>
</dbReference>
<keyword evidence="7 9" id="KW-0315">Glutamine amidotransferase</keyword>
<dbReference type="PANTHER" id="PTHR43284:SF1">
    <property type="entry name" value="ASPARAGINE SYNTHETASE"/>
    <property type="match status" value="1"/>
</dbReference>
<dbReference type="CDD" id="cd01991">
    <property type="entry name" value="Asn_synthase_B_C"/>
    <property type="match status" value="1"/>
</dbReference>
<evidence type="ECO:0000256" key="11">
    <source>
        <dbReference type="PIRSR" id="PIRSR001589-3"/>
    </source>
</evidence>
<feature type="binding site" evidence="10">
    <location>
        <begin position="353"/>
        <end position="354"/>
    </location>
    <ligand>
        <name>ATP</name>
        <dbReference type="ChEBI" id="CHEBI:30616"/>
    </ligand>
</feature>
<gene>
    <name evidence="13" type="primary">asnB</name>
    <name evidence="13" type="ORF">CYJ32_00305</name>
</gene>
<comment type="pathway">
    <text evidence="1">Amino-acid biosynthesis; L-asparagine biosynthesis; L-asparagine from L-aspartate (L-Gln route): step 1/1.</text>
</comment>
<evidence type="ECO:0000256" key="3">
    <source>
        <dbReference type="ARBA" id="ARBA00012737"/>
    </source>
</evidence>
<evidence type="ECO:0000256" key="8">
    <source>
        <dbReference type="ARBA" id="ARBA00048741"/>
    </source>
</evidence>
<dbReference type="InterPro" id="IPR029055">
    <property type="entry name" value="Ntn_hydrolases_N"/>
</dbReference>
<dbReference type="InterPro" id="IPR001962">
    <property type="entry name" value="Asn_synthase"/>
</dbReference>
<dbReference type="InterPro" id="IPR006426">
    <property type="entry name" value="Asn_synth_AEB"/>
</dbReference>
<dbReference type="SUPFAM" id="SSF56235">
    <property type="entry name" value="N-terminal nucleophile aminohydrolases (Ntn hydrolases)"/>
    <property type="match status" value="1"/>
</dbReference>
<dbReference type="GO" id="GO:0006529">
    <property type="term" value="P:asparagine biosynthetic process"/>
    <property type="evidence" value="ECO:0007669"/>
    <property type="project" value="UniProtKB-KW"/>
</dbReference>
<comment type="similarity">
    <text evidence="2">Belongs to the asparagine synthetase family.</text>
</comment>
<dbReference type="AlphaFoldDB" id="A0A2I1M756"/>
<feature type="binding site" evidence="10">
    <location>
        <position position="280"/>
    </location>
    <ligand>
        <name>ATP</name>
        <dbReference type="ChEBI" id="CHEBI:30616"/>
    </ligand>
</feature>
<dbReference type="RefSeq" id="WP_049217156.1">
    <property type="nucleotide sequence ID" value="NZ_JASOIJ010000003.1"/>
</dbReference>
<evidence type="ECO:0000256" key="1">
    <source>
        <dbReference type="ARBA" id="ARBA00005187"/>
    </source>
</evidence>
<dbReference type="InterPro" id="IPR051786">
    <property type="entry name" value="ASN_synthetase/amidase"/>
</dbReference>
<evidence type="ECO:0000313" key="13">
    <source>
        <dbReference type="EMBL" id="PKZ15927.1"/>
    </source>
</evidence>
<dbReference type="SUPFAM" id="SSF52402">
    <property type="entry name" value="Adenine nucleotide alpha hydrolases-like"/>
    <property type="match status" value="1"/>
</dbReference>
<dbReference type="GO" id="GO:0005524">
    <property type="term" value="F:ATP binding"/>
    <property type="evidence" value="ECO:0007669"/>
    <property type="project" value="UniProtKB-KW"/>
</dbReference>
<organism evidence="13 14">
    <name type="scientific">Alloscardovia omnicolens</name>
    <dbReference type="NCBI Taxonomy" id="419015"/>
    <lineage>
        <taxon>Bacteria</taxon>
        <taxon>Bacillati</taxon>
        <taxon>Actinomycetota</taxon>
        <taxon>Actinomycetes</taxon>
        <taxon>Bifidobacteriales</taxon>
        <taxon>Bifidobacteriaceae</taxon>
        <taxon>Alloscardovia</taxon>
    </lineage>
</organism>
<dbReference type="InterPro" id="IPR017932">
    <property type="entry name" value="GATase_2_dom"/>
</dbReference>
<name>A0A2I1M756_9BIFI</name>
<evidence type="ECO:0000256" key="10">
    <source>
        <dbReference type="PIRSR" id="PIRSR001589-2"/>
    </source>
</evidence>
<evidence type="ECO:0000313" key="14">
    <source>
        <dbReference type="Proteomes" id="UP000242263"/>
    </source>
</evidence>
<dbReference type="PROSITE" id="PS51278">
    <property type="entry name" value="GATASE_TYPE_2"/>
    <property type="match status" value="1"/>
</dbReference>
<protein>
    <recommendedName>
        <fullName evidence="3">asparagine synthase (glutamine-hydrolyzing)</fullName>
        <ecNumber evidence="3">6.3.5.4</ecNumber>
    </recommendedName>
</protein>
<dbReference type="Pfam" id="PF00733">
    <property type="entry name" value="Asn_synthase"/>
    <property type="match status" value="1"/>
</dbReference>
<keyword evidence="5 10" id="KW-0067">ATP-binding</keyword>
<dbReference type="InterPro" id="IPR033738">
    <property type="entry name" value="AsnB_N"/>
</dbReference>
<accession>A0A2I1M756</accession>
<dbReference type="GO" id="GO:0004066">
    <property type="term" value="F:asparagine synthase (glutamine-hydrolyzing) activity"/>
    <property type="evidence" value="ECO:0007669"/>
    <property type="project" value="UniProtKB-EC"/>
</dbReference>
<dbReference type="InterPro" id="IPR014729">
    <property type="entry name" value="Rossmann-like_a/b/a_fold"/>
</dbReference>
<evidence type="ECO:0000256" key="4">
    <source>
        <dbReference type="ARBA" id="ARBA00022741"/>
    </source>
</evidence>
<keyword evidence="4 10" id="KW-0547">Nucleotide-binding</keyword>
<dbReference type="GO" id="GO:0005829">
    <property type="term" value="C:cytosol"/>
    <property type="evidence" value="ECO:0007669"/>
    <property type="project" value="TreeGrafter"/>
</dbReference>
<evidence type="ECO:0000256" key="6">
    <source>
        <dbReference type="ARBA" id="ARBA00022888"/>
    </source>
</evidence>
<evidence type="ECO:0000256" key="7">
    <source>
        <dbReference type="ARBA" id="ARBA00022962"/>
    </source>
</evidence>
<comment type="catalytic activity">
    <reaction evidence="8">
        <text>L-aspartate + L-glutamine + ATP + H2O = L-asparagine + L-glutamate + AMP + diphosphate + H(+)</text>
        <dbReference type="Rhea" id="RHEA:12228"/>
        <dbReference type="ChEBI" id="CHEBI:15377"/>
        <dbReference type="ChEBI" id="CHEBI:15378"/>
        <dbReference type="ChEBI" id="CHEBI:29985"/>
        <dbReference type="ChEBI" id="CHEBI:29991"/>
        <dbReference type="ChEBI" id="CHEBI:30616"/>
        <dbReference type="ChEBI" id="CHEBI:33019"/>
        <dbReference type="ChEBI" id="CHEBI:58048"/>
        <dbReference type="ChEBI" id="CHEBI:58359"/>
        <dbReference type="ChEBI" id="CHEBI:456215"/>
        <dbReference type="EC" id="6.3.5.4"/>
    </reaction>
</comment>
<feature type="active site" description="For GATase activity" evidence="9">
    <location>
        <position position="2"/>
    </location>
</feature>
<dbReference type="Proteomes" id="UP000242263">
    <property type="component" value="Unassembled WGS sequence"/>
</dbReference>
<sequence length="623" mass="72619">MCGFVGYLSSSVTDAQVIKTMSDVIAHRGPDDCGYYDNGYAHFGFRRLSIIDVQEGAQPIYNATNDIVIIFNGEIYNYKELRSELIEEGYTFKTHTDTEVILHGYEAWGEEGVLSKLRGMFAFTIWDDNEKKLFGARDHFGIKPFYYTQIGDDFVFGSEIKSFLPYPTFKKEVNPQALKNYLVFQYNPLGETFFKGVHKLRPGHYFIFKNNKLTIKQYFKIELDYKDEGFEQTVANIDKEVEDSIRYHKRSDVEVGAFLSGGVDSSYVVAKAHVDKTFSVGFENKGFDETMYARELSKDLNIDNFTKMITPDEFFEGVQKVQYYSDEPHANLSAVPLYFLARMAREQVKVVLSGEGADELFAGYNDYEMPWLNRAYRVLPFWLRNWLYKKTKDLPHFHGKTIITKFGEKLEDSYIGLAKIMSDDEANDIVTSQYKNPVKASDLTRKYYDDVKDMDEVSKRVYLDMNMWIVEDILLKADKMTMANSLELRVPLLDKEMWNLARRIPPKYKVHNTTTKYAFREAARRALPEAWSKRRKVGFLVPFIKYIEQDKYYNIVKSMFNEPFVGQFFDVDKINAMLDDHYHGVKNNGRKVYTIYTFLVWYSIYFVHNTVENSVQNAGVSHE</sequence>
<reference evidence="13 14" key="1">
    <citation type="submission" date="2017-12" db="EMBL/GenBank/DDBJ databases">
        <title>Phylogenetic diversity of female urinary microbiome.</title>
        <authorList>
            <person name="Thomas-White K."/>
            <person name="Wolfe A.J."/>
        </authorList>
    </citation>
    <scope>NUCLEOTIDE SEQUENCE [LARGE SCALE GENOMIC DNA]</scope>
    <source>
        <strain evidence="13 14">UMB0064</strain>
    </source>
</reference>
<dbReference type="PIRSF" id="PIRSF001589">
    <property type="entry name" value="Asn_synthetase_glu-h"/>
    <property type="match status" value="1"/>
</dbReference>
<evidence type="ECO:0000256" key="2">
    <source>
        <dbReference type="ARBA" id="ARBA00005752"/>
    </source>
</evidence>
<feature type="domain" description="Glutamine amidotransferase type-2" evidence="12">
    <location>
        <begin position="2"/>
        <end position="211"/>
    </location>
</feature>
<dbReference type="NCBIfam" id="TIGR01536">
    <property type="entry name" value="asn_synth_AEB"/>
    <property type="match status" value="1"/>
</dbReference>
<evidence type="ECO:0000256" key="9">
    <source>
        <dbReference type="PIRSR" id="PIRSR001589-1"/>
    </source>
</evidence>
<comment type="caution">
    <text evidence="13">The sequence shown here is derived from an EMBL/GenBank/DDBJ whole genome shotgun (WGS) entry which is preliminary data.</text>
</comment>
<keyword evidence="6 9" id="KW-0061">Asparagine biosynthesis</keyword>
<dbReference type="Gene3D" id="3.40.50.620">
    <property type="entry name" value="HUPs"/>
    <property type="match status" value="1"/>
</dbReference>
<dbReference type="EC" id="6.3.5.4" evidence="3"/>
<keyword evidence="9" id="KW-0028">Amino-acid biosynthesis</keyword>
<evidence type="ECO:0000259" key="12">
    <source>
        <dbReference type="PROSITE" id="PS51278"/>
    </source>
</evidence>
<evidence type="ECO:0000256" key="5">
    <source>
        <dbReference type="ARBA" id="ARBA00022840"/>
    </source>
</evidence>